<feature type="region of interest" description="Disordered" evidence="1">
    <location>
        <begin position="197"/>
        <end position="526"/>
    </location>
</feature>
<feature type="compositionally biased region" description="Basic and acidic residues" evidence="1">
    <location>
        <begin position="359"/>
        <end position="378"/>
    </location>
</feature>
<evidence type="ECO:0000313" key="2">
    <source>
        <dbReference type="EMBL" id="PGH16846.1"/>
    </source>
</evidence>
<gene>
    <name evidence="2" type="ORF">AJ79_01490</name>
</gene>
<dbReference type="AlphaFoldDB" id="A0A2B7Y5T2"/>
<proteinExistence type="predicted"/>
<feature type="compositionally biased region" description="Basic and acidic residues" evidence="1">
    <location>
        <begin position="443"/>
        <end position="460"/>
    </location>
</feature>
<feature type="region of interest" description="Disordered" evidence="1">
    <location>
        <begin position="621"/>
        <end position="651"/>
    </location>
</feature>
<feature type="compositionally biased region" description="Basic and acidic residues" evidence="1">
    <location>
        <begin position="239"/>
        <end position="275"/>
    </location>
</feature>
<comment type="caution">
    <text evidence="2">The sequence shown here is derived from an EMBL/GenBank/DDBJ whole genome shotgun (WGS) entry which is preliminary data.</text>
</comment>
<feature type="region of interest" description="Disordered" evidence="1">
    <location>
        <begin position="1"/>
        <end position="20"/>
    </location>
</feature>
<dbReference type="STRING" id="1447875.A0A2B7Y5T2"/>
<keyword evidence="3" id="KW-1185">Reference proteome</keyword>
<protein>
    <submittedName>
        <fullName evidence="2">Uncharacterized protein</fullName>
    </submittedName>
</protein>
<feature type="compositionally biased region" description="Polar residues" evidence="1">
    <location>
        <begin position="228"/>
        <end position="237"/>
    </location>
</feature>
<dbReference type="OrthoDB" id="5333304at2759"/>
<evidence type="ECO:0000313" key="3">
    <source>
        <dbReference type="Proteomes" id="UP000223968"/>
    </source>
</evidence>
<dbReference type="EMBL" id="PDNB01000014">
    <property type="protein sequence ID" value="PGH16846.1"/>
    <property type="molecule type" value="Genomic_DNA"/>
</dbReference>
<accession>A0A2B7Y5T2</accession>
<feature type="compositionally biased region" description="Low complexity" evidence="1">
    <location>
        <begin position="202"/>
        <end position="220"/>
    </location>
</feature>
<evidence type="ECO:0000256" key="1">
    <source>
        <dbReference type="SAM" id="MobiDB-lite"/>
    </source>
</evidence>
<name>A0A2B7Y5T2_9EURO</name>
<feature type="compositionally biased region" description="Basic and acidic residues" evidence="1">
    <location>
        <begin position="509"/>
        <end position="526"/>
    </location>
</feature>
<organism evidence="2 3">
    <name type="scientific">Helicocarpus griseus UAMH5409</name>
    <dbReference type="NCBI Taxonomy" id="1447875"/>
    <lineage>
        <taxon>Eukaryota</taxon>
        <taxon>Fungi</taxon>
        <taxon>Dikarya</taxon>
        <taxon>Ascomycota</taxon>
        <taxon>Pezizomycotina</taxon>
        <taxon>Eurotiomycetes</taxon>
        <taxon>Eurotiomycetidae</taxon>
        <taxon>Onygenales</taxon>
        <taxon>Ajellomycetaceae</taxon>
        <taxon>Helicocarpus</taxon>
    </lineage>
</organism>
<feature type="region of interest" description="Disordered" evidence="1">
    <location>
        <begin position="56"/>
        <end position="122"/>
    </location>
</feature>
<sequence length="874" mass="98915">MPTAAALAGSVEGHRGPQPDLREMLEYEKIVNIHDQIFSGNHPRLKVPQNIVRKVTPRSIQTPPSPAVPSMPAEPSGAPRTKAHPPPSTQSNLLANGPATAVSEAATSSHSGSSGPITGAKPVSAEIDPIFLTKSDDLIRAEIQLQRQRIERSLRDHVEQKKIDYRQKTCLQESNPDFDVLEVLTKALQLVKPISTNDIDGANANTAASDSFDDNSFYSSRAPDSPQHGDQNEQPSPIRSEHMHPMDVEELDTEPRVDRRHDESRHIVTGDRNAMDVEMQAPHYNVADKHGPLSRSPENPTHRRPSPNRYPIREQPDIYDEPEYSPPGPDISSGVRRDEEGEYVPEPPINYRRKSYGKPVERGQETRRMTPPGHDVRVVRNHITSPAAPQPSRVSPLAVSKVPSLPQSRQRQGRPAEKLTTGSARASPEAAPQALTSRKRRRIQENRDRPRVANEGRVADSPDIPYIKPEPVSPVPFSDLPFATSSLRQRPHERPELVDIASPRYTPVDNRRESGPRRVYEEPLDRGYDMGHPIDLSIPRSASRVAYRKPARDDQNLRRVASLQNMRQPEYAHDYPESPVDYQPQPQPQHRLVRATSYAVTDRPVQPERARYYEEPAQPYGRRYVSGDMSPPSPRFREPYPELEPEPRVMGPPQRRVVVDAEGNRYIEQVAAPAPRLQPLSTPSARLSRMESYNEGPPRMANGSVRASSMMVEDPYRDRRYAQEMPPPPVTYRRAPEYSREVVRERPAYGREVDEGGLVEYAPPARHATYVEDLLPREEVVRMSSVRPPPSRYEEPARQPLQRMQSVRPSGREISVYVDDEPRPRREYAPVERAGGYSGARPVREERYYDDVEDGGRMEMEGMHDVVQRVPRRY</sequence>
<dbReference type="Proteomes" id="UP000223968">
    <property type="component" value="Unassembled WGS sequence"/>
</dbReference>
<reference evidence="2 3" key="1">
    <citation type="submission" date="2017-10" db="EMBL/GenBank/DDBJ databases">
        <title>Comparative genomics in systemic dimorphic fungi from Ajellomycetaceae.</title>
        <authorList>
            <person name="Munoz J.F."/>
            <person name="Mcewen J.G."/>
            <person name="Clay O.K."/>
            <person name="Cuomo C.A."/>
        </authorList>
    </citation>
    <scope>NUCLEOTIDE SEQUENCE [LARGE SCALE GENOMIC DNA]</scope>
    <source>
        <strain evidence="2 3">UAMH5409</strain>
    </source>
</reference>
<feature type="region of interest" description="Disordered" evidence="1">
    <location>
        <begin position="783"/>
        <end position="809"/>
    </location>
</feature>